<organism evidence="1 2">
    <name type="scientific">Oesophagostomum dentatum</name>
    <name type="common">Nodular worm</name>
    <dbReference type="NCBI Taxonomy" id="61180"/>
    <lineage>
        <taxon>Eukaryota</taxon>
        <taxon>Metazoa</taxon>
        <taxon>Ecdysozoa</taxon>
        <taxon>Nematoda</taxon>
        <taxon>Chromadorea</taxon>
        <taxon>Rhabditida</taxon>
        <taxon>Rhabditina</taxon>
        <taxon>Rhabditomorpha</taxon>
        <taxon>Strongyloidea</taxon>
        <taxon>Strongylidae</taxon>
        <taxon>Oesophagostomum</taxon>
    </lineage>
</organism>
<evidence type="ECO:0000313" key="1">
    <source>
        <dbReference type="EMBL" id="KHJ84935.1"/>
    </source>
</evidence>
<sequence>MKLPRPNLHDIKPRYHATQLKSAQPQKLPLVNLIHSMRSLCIVALFCLITWSSVSGYPSKNSFLSKFREEFNCEDACYATVVAGLDVDLRGTAQRLKAKRICEKSASQYWDTPEGFCSKLIPALLKETKLQKDIKELLDNPSPGQLDRVDTKIRLICAEKCFFYER</sequence>
<evidence type="ECO:0000313" key="2">
    <source>
        <dbReference type="Proteomes" id="UP000053660"/>
    </source>
</evidence>
<name>A0A0B1SNZ2_OESDE</name>
<protein>
    <submittedName>
        <fullName evidence="1">Uncharacterized protein</fullName>
    </submittedName>
</protein>
<proteinExistence type="predicted"/>
<dbReference type="AlphaFoldDB" id="A0A0B1SNZ2"/>
<accession>A0A0B1SNZ2</accession>
<dbReference type="Proteomes" id="UP000053660">
    <property type="component" value="Unassembled WGS sequence"/>
</dbReference>
<dbReference type="EMBL" id="KN566082">
    <property type="protein sequence ID" value="KHJ84935.1"/>
    <property type="molecule type" value="Genomic_DNA"/>
</dbReference>
<gene>
    <name evidence="1" type="ORF">OESDEN_15345</name>
</gene>
<keyword evidence="2" id="KW-1185">Reference proteome</keyword>
<reference evidence="1 2" key="1">
    <citation type="submission" date="2014-03" db="EMBL/GenBank/DDBJ databases">
        <title>Draft genome of the hookworm Oesophagostomum dentatum.</title>
        <authorList>
            <person name="Mitreva M."/>
        </authorList>
    </citation>
    <scope>NUCLEOTIDE SEQUENCE [LARGE SCALE GENOMIC DNA]</scope>
    <source>
        <strain evidence="1 2">OD-Hann</strain>
    </source>
</reference>